<dbReference type="PANTHER" id="PTHR11236:SF18">
    <property type="entry name" value="AMINODEOXYCHORISMATE SYNTHASE"/>
    <property type="match status" value="1"/>
</dbReference>
<dbReference type="PANTHER" id="PTHR11236">
    <property type="entry name" value="AMINOBENZOATE/ANTHRANILATE SYNTHASE"/>
    <property type="match status" value="1"/>
</dbReference>
<dbReference type="GO" id="GO:0008153">
    <property type="term" value="P:4-aminobenzoate biosynthetic process"/>
    <property type="evidence" value="ECO:0007669"/>
    <property type="project" value="TreeGrafter"/>
</dbReference>
<comment type="caution">
    <text evidence="3">The sequence shown here is derived from an EMBL/GenBank/DDBJ whole genome shotgun (WGS) entry which is preliminary data.</text>
</comment>
<dbReference type="EMBL" id="JADNYM010000022">
    <property type="protein sequence ID" value="MBG0740911.1"/>
    <property type="molecule type" value="Genomic_DNA"/>
</dbReference>
<evidence type="ECO:0000259" key="2">
    <source>
        <dbReference type="Pfam" id="PF00425"/>
    </source>
</evidence>
<dbReference type="InterPro" id="IPR005801">
    <property type="entry name" value="ADC_synthase"/>
</dbReference>
<dbReference type="GO" id="GO:0005737">
    <property type="term" value="C:cytoplasm"/>
    <property type="evidence" value="ECO:0007669"/>
    <property type="project" value="TreeGrafter"/>
</dbReference>
<keyword evidence="4" id="KW-1185">Reference proteome</keyword>
<gene>
    <name evidence="3" type="ORF">IV500_16165</name>
</gene>
<dbReference type="Gene3D" id="3.40.50.300">
    <property type="entry name" value="P-loop containing nucleotide triphosphate hydrolases"/>
    <property type="match status" value="1"/>
</dbReference>
<feature type="region of interest" description="Disordered" evidence="1">
    <location>
        <begin position="253"/>
        <end position="286"/>
    </location>
</feature>
<dbReference type="RefSeq" id="WP_196397839.1">
    <property type="nucleotide sequence ID" value="NZ_JADNYM010000022.1"/>
</dbReference>
<feature type="compositionally biased region" description="Low complexity" evidence="1">
    <location>
        <begin position="254"/>
        <end position="264"/>
    </location>
</feature>
<proteinExistence type="predicted"/>
<dbReference type="Proteomes" id="UP000655366">
    <property type="component" value="Unassembled WGS sequence"/>
</dbReference>
<dbReference type="Gene3D" id="3.60.120.10">
    <property type="entry name" value="Anthranilate synthase"/>
    <property type="match status" value="1"/>
</dbReference>
<dbReference type="InterPro" id="IPR027417">
    <property type="entry name" value="P-loop_NTPase"/>
</dbReference>
<accession>A0A931CU19</accession>
<evidence type="ECO:0000256" key="1">
    <source>
        <dbReference type="SAM" id="MobiDB-lite"/>
    </source>
</evidence>
<dbReference type="GO" id="GO:0046820">
    <property type="term" value="F:4-amino-4-deoxychorismate synthase activity"/>
    <property type="evidence" value="ECO:0007669"/>
    <property type="project" value="TreeGrafter"/>
</dbReference>
<organism evidence="3 4">
    <name type="scientific">Arthrobacter terrae</name>
    <dbReference type="NCBI Taxonomy" id="2935737"/>
    <lineage>
        <taxon>Bacteria</taxon>
        <taxon>Bacillati</taxon>
        <taxon>Actinomycetota</taxon>
        <taxon>Actinomycetes</taxon>
        <taxon>Micrococcales</taxon>
        <taxon>Micrococcaceae</taxon>
        <taxon>Arthrobacter</taxon>
    </lineage>
</organism>
<dbReference type="SUPFAM" id="SSF52540">
    <property type="entry name" value="P-loop containing nucleoside triphosphate hydrolases"/>
    <property type="match status" value="1"/>
</dbReference>
<dbReference type="InterPro" id="IPR019999">
    <property type="entry name" value="Anth_synth_I-like"/>
</dbReference>
<feature type="compositionally biased region" description="Low complexity" evidence="1">
    <location>
        <begin position="446"/>
        <end position="464"/>
    </location>
</feature>
<feature type="region of interest" description="Disordered" evidence="1">
    <location>
        <begin position="436"/>
        <end position="478"/>
    </location>
</feature>
<dbReference type="PRINTS" id="PR00095">
    <property type="entry name" value="ANTSNTHASEI"/>
</dbReference>
<reference evidence="3 4" key="1">
    <citation type="submission" date="2020-11" db="EMBL/GenBank/DDBJ databases">
        <title>Arthrobacter antarcticus sp. nov., isolated from Antarctic Soil.</title>
        <authorList>
            <person name="Li J."/>
        </authorList>
    </citation>
    <scope>NUCLEOTIDE SEQUENCE [LARGE SCALE GENOMIC DNA]</scope>
    <source>
        <strain evidence="3 4">Z1-20</strain>
    </source>
</reference>
<dbReference type="InterPro" id="IPR015890">
    <property type="entry name" value="Chorismate_C"/>
</dbReference>
<evidence type="ECO:0000313" key="3">
    <source>
        <dbReference type="EMBL" id="MBG0740911.1"/>
    </source>
</evidence>
<dbReference type="AlphaFoldDB" id="A0A931CU19"/>
<dbReference type="Pfam" id="PF00425">
    <property type="entry name" value="Chorismate_bind"/>
    <property type="match status" value="1"/>
</dbReference>
<dbReference type="SUPFAM" id="SSF56322">
    <property type="entry name" value="ADC synthase"/>
    <property type="match status" value="1"/>
</dbReference>
<feature type="domain" description="Chorismate-utilising enzyme C-terminal" evidence="2">
    <location>
        <begin position="490"/>
        <end position="748"/>
    </location>
</feature>
<sequence length="762" mass="80727">MISTAGSQHGQPMRSGSPLPVIIGIDGRSGAGKTTLALELAALLREHHKVTVFHLEDIYPGWNGLAAGVERYVSTVLTPLRNGLPAQWISWDWDNHYDGALHVTEPAEIVIMEGVGAAHSSAAPLLDVVIRVEAPADHRKARAIARDGETFAPFWDAWSVQEDELLGTIEDEAADLLVQGRTDDSTPGQVLLALTSLPPLDALLAPERARRRGLALQVHRVEAYPDQERLFGSLYGGSAHSVWLDSSNATAVRATGPGDADGPDNAGGPGDTDDADGWSDDPGTRSRFSIMADDGGAYGQYARHGGGVTRISSGAVTARTPGPFFRWLDTVWGRRAVRAPDDYVCGFTLGWLGYLGYELKRETGGADAAGPGTAGRPDDAALIFAGRAVVIDHAQRCVYLLTLAGESDAVDPADQATSEADVWLAAARAAIAVHSGGRQAPDRLPADGQDPDGQTPQGQAAPGQVDDQPAPGQAVDQPAPVFTCRDTEIQYKAKIARAQAEIADGNSYEICLTTALTARPAAGMDPWRTYRQLRRGNPAPFASYLHFDNVSIAGTSPERFLRITADGTMRAEPIKGTRRRDADPARDAALKAALENSAKDRAENIMIVDLLRNDLAHFAVPDSLAVRRLCAVESYATVHQMVSTIEAQLRPGATRTEAVAAAFPAGSMTGAPKISTMAILDELEGAPRGVYSGAVGYFSLNGAADLAVTIRTLVLETTDDGDRLSLGVGGAITADSAPHEEWLEVQAKAYGVLKAIGTVFPN</sequence>
<protein>
    <submittedName>
        <fullName evidence="3">Chorismate-binding protein</fullName>
    </submittedName>
</protein>
<name>A0A931CU19_9MICC</name>
<dbReference type="GO" id="GO:0000162">
    <property type="term" value="P:L-tryptophan biosynthetic process"/>
    <property type="evidence" value="ECO:0007669"/>
    <property type="project" value="TreeGrafter"/>
</dbReference>
<evidence type="ECO:0000313" key="4">
    <source>
        <dbReference type="Proteomes" id="UP000655366"/>
    </source>
</evidence>